<sequence>MDNITLKSVNLEEISFAEATQINGGQTPSTKTIVTAIVVGVVFGPIGELAFWGGYLVNS</sequence>
<feature type="transmembrane region" description="Helical" evidence="1">
    <location>
        <begin position="33"/>
        <end position="57"/>
    </location>
</feature>
<protein>
    <submittedName>
        <fullName evidence="2">Uncharacterized protein</fullName>
    </submittedName>
</protein>
<accession>A0A1I5TQC7</accession>
<dbReference type="AlphaFoldDB" id="A0A1I5TQC7"/>
<name>A0A1I5TQC7_9BACT</name>
<keyword evidence="1" id="KW-0472">Membrane</keyword>
<dbReference type="EMBL" id="FOXH01000006">
    <property type="protein sequence ID" value="SFP85188.1"/>
    <property type="molecule type" value="Genomic_DNA"/>
</dbReference>
<evidence type="ECO:0000256" key="1">
    <source>
        <dbReference type="SAM" id="Phobius"/>
    </source>
</evidence>
<dbReference type="Proteomes" id="UP000199306">
    <property type="component" value="Unassembled WGS sequence"/>
</dbReference>
<dbReference type="STRING" id="1079859.SAMN04515674_106150"/>
<dbReference type="RefSeq" id="WP_092017338.1">
    <property type="nucleotide sequence ID" value="NZ_FOXH01000006.1"/>
</dbReference>
<evidence type="ECO:0000313" key="3">
    <source>
        <dbReference type="Proteomes" id="UP000199306"/>
    </source>
</evidence>
<keyword evidence="3" id="KW-1185">Reference proteome</keyword>
<reference evidence="2 3" key="1">
    <citation type="submission" date="2016-10" db="EMBL/GenBank/DDBJ databases">
        <authorList>
            <person name="de Groot N.N."/>
        </authorList>
    </citation>
    <scope>NUCLEOTIDE SEQUENCE [LARGE SCALE GENOMIC DNA]</scope>
    <source>
        <strain evidence="3">E92,LMG 26720,CCM 7988</strain>
    </source>
</reference>
<evidence type="ECO:0000313" key="2">
    <source>
        <dbReference type="EMBL" id="SFP85188.1"/>
    </source>
</evidence>
<keyword evidence="1" id="KW-0812">Transmembrane</keyword>
<gene>
    <name evidence="2" type="ORF">SAMN04515674_106150</name>
</gene>
<proteinExistence type="predicted"/>
<keyword evidence="1" id="KW-1133">Transmembrane helix</keyword>
<organism evidence="2 3">
    <name type="scientific">Pseudarcicella hirudinis</name>
    <dbReference type="NCBI Taxonomy" id="1079859"/>
    <lineage>
        <taxon>Bacteria</taxon>
        <taxon>Pseudomonadati</taxon>
        <taxon>Bacteroidota</taxon>
        <taxon>Cytophagia</taxon>
        <taxon>Cytophagales</taxon>
        <taxon>Flectobacillaceae</taxon>
        <taxon>Pseudarcicella</taxon>
    </lineage>
</organism>